<reference evidence="3 4" key="1">
    <citation type="submission" date="2015-09" db="EMBL/GenBank/DDBJ databases">
        <title>Host preference determinants of Valsa canker pathogens revealed by comparative genomics.</title>
        <authorList>
            <person name="Yin Z."/>
            <person name="Huang L."/>
        </authorList>
    </citation>
    <scope>NUCLEOTIDE SEQUENCE [LARGE SCALE GENOMIC DNA]</scope>
    <source>
        <strain evidence="3 4">03-1</strain>
    </source>
</reference>
<evidence type="ECO:0000256" key="1">
    <source>
        <dbReference type="SAM" id="MobiDB-lite"/>
    </source>
</evidence>
<dbReference type="EMBL" id="LKEA01000011">
    <property type="protein sequence ID" value="ROW06203.1"/>
    <property type="molecule type" value="Genomic_DNA"/>
</dbReference>
<evidence type="ECO:0000256" key="2">
    <source>
        <dbReference type="SAM" id="Phobius"/>
    </source>
</evidence>
<comment type="caution">
    <text evidence="3">The sequence shown here is derived from an EMBL/GenBank/DDBJ whole genome shotgun (WGS) entry which is preliminary data.</text>
</comment>
<evidence type="ECO:0000313" key="3">
    <source>
        <dbReference type="EMBL" id="ROW06203.1"/>
    </source>
</evidence>
<dbReference type="Proteomes" id="UP000283895">
    <property type="component" value="Unassembled WGS sequence"/>
</dbReference>
<accession>A0A423WRV2</accession>
<organism evidence="3 4">
    <name type="scientific">Cytospora schulzeri</name>
    <dbReference type="NCBI Taxonomy" id="448051"/>
    <lineage>
        <taxon>Eukaryota</taxon>
        <taxon>Fungi</taxon>
        <taxon>Dikarya</taxon>
        <taxon>Ascomycota</taxon>
        <taxon>Pezizomycotina</taxon>
        <taxon>Sordariomycetes</taxon>
        <taxon>Sordariomycetidae</taxon>
        <taxon>Diaporthales</taxon>
        <taxon>Cytosporaceae</taxon>
        <taxon>Cytospora</taxon>
    </lineage>
</organism>
<evidence type="ECO:0000313" key="4">
    <source>
        <dbReference type="Proteomes" id="UP000283895"/>
    </source>
</evidence>
<dbReference type="AlphaFoldDB" id="A0A423WRV2"/>
<sequence>MAPNLSVSVAVTGPFSASPASRPVLLSLTGFLLFTLLHSIAAAPKIVKHVMTNPTWNTLRSALLYTTNTTDLSGSGSAVMVVAPESSMADESKPGIPARFSSSSLSRTFCPMEMKMAPLSSWEKSMREVPMGTPKTAPNKPWNNGRL</sequence>
<keyword evidence="2" id="KW-1133">Transmembrane helix</keyword>
<keyword evidence="4" id="KW-1185">Reference proteome</keyword>
<feature type="region of interest" description="Disordered" evidence="1">
    <location>
        <begin position="125"/>
        <end position="147"/>
    </location>
</feature>
<keyword evidence="2" id="KW-0472">Membrane</keyword>
<feature type="transmembrane region" description="Helical" evidence="2">
    <location>
        <begin position="24"/>
        <end position="43"/>
    </location>
</feature>
<keyword evidence="2" id="KW-0812">Transmembrane</keyword>
<protein>
    <submittedName>
        <fullName evidence="3">Uncharacterized protein</fullName>
    </submittedName>
</protein>
<name>A0A423WRV2_9PEZI</name>
<proteinExistence type="predicted"/>
<gene>
    <name evidence="3" type="ORF">VMCG_04575</name>
</gene>